<dbReference type="Pfam" id="PF08282">
    <property type="entry name" value="Hydrolase_3"/>
    <property type="match status" value="1"/>
</dbReference>
<dbReference type="EMBL" id="SDPW01000001">
    <property type="protein sequence ID" value="RXZ54449.1"/>
    <property type="molecule type" value="Genomic_DNA"/>
</dbReference>
<dbReference type="RefSeq" id="WP_129424829.1">
    <property type="nucleotide sequence ID" value="NZ_SDPW01000001.1"/>
</dbReference>
<dbReference type="NCBIfam" id="TIGR01484">
    <property type="entry name" value="HAD-SF-IIB"/>
    <property type="match status" value="1"/>
</dbReference>
<dbReference type="Gene3D" id="3.40.50.1000">
    <property type="entry name" value="HAD superfamily/HAD-like"/>
    <property type="match status" value="1"/>
</dbReference>
<dbReference type="AlphaFoldDB" id="A0A4Q2JZE0"/>
<dbReference type="OrthoDB" id="3180855at2"/>
<dbReference type="SUPFAM" id="SSF56784">
    <property type="entry name" value="HAD-like"/>
    <property type="match status" value="1"/>
</dbReference>
<dbReference type="PANTHER" id="PTHR10000:SF8">
    <property type="entry name" value="HAD SUPERFAMILY HYDROLASE-LIKE, TYPE 3"/>
    <property type="match status" value="1"/>
</dbReference>
<sequence length="264" mass="29125">MIKLIASDMDGTLLDGDGNVPPETYDLIRRLNAVGISFVASSGRRFDTLQEMFALVMNQMDFVASNGAQVVVAGKLVDREVFSHAALRRLKSIVDLFDNLHLAIFDRKITYLLDDEARFERELDKNLPNPVRALELPNPDTSIIKASIYCDDAVMDMAYILERELGEDFVFAPSGRKWIDIMQRGVSKATGISQVMAAHNVKPAEVMAFGDAMNDYEILRMVGTSIAMGNGRSAIKQISTKVIGTNAEHAVQREIAALLAIMGK</sequence>
<dbReference type="PROSITE" id="PS01229">
    <property type="entry name" value="COF_2"/>
    <property type="match status" value="1"/>
</dbReference>
<name>A0A4Q2JZE0_9ACTN</name>
<gene>
    <name evidence="1" type="ORF">ET524_08135</name>
</gene>
<proteinExistence type="predicted"/>
<dbReference type="InterPro" id="IPR000150">
    <property type="entry name" value="Cof"/>
</dbReference>
<dbReference type="PANTHER" id="PTHR10000">
    <property type="entry name" value="PHOSPHOSERINE PHOSPHATASE"/>
    <property type="match status" value="1"/>
</dbReference>
<dbReference type="GO" id="GO:0005829">
    <property type="term" value="C:cytosol"/>
    <property type="evidence" value="ECO:0007669"/>
    <property type="project" value="TreeGrafter"/>
</dbReference>
<protein>
    <submittedName>
        <fullName evidence="1">HAD family phosphatase</fullName>
    </submittedName>
</protein>
<accession>A0A4Q2JZE0</accession>
<dbReference type="GO" id="GO:0016791">
    <property type="term" value="F:phosphatase activity"/>
    <property type="evidence" value="ECO:0007669"/>
    <property type="project" value="TreeGrafter"/>
</dbReference>
<dbReference type="Proteomes" id="UP000293345">
    <property type="component" value="Unassembled WGS sequence"/>
</dbReference>
<dbReference type="SFLD" id="SFLDG01140">
    <property type="entry name" value="C2.B:_Phosphomannomutase_and_P"/>
    <property type="match status" value="1"/>
</dbReference>
<dbReference type="Gene3D" id="3.30.1240.10">
    <property type="match status" value="1"/>
</dbReference>
<organism evidence="1 2">
    <name type="scientific">Senegalimassilia faecalis</name>
    <dbReference type="NCBI Taxonomy" id="2509433"/>
    <lineage>
        <taxon>Bacteria</taxon>
        <taxon>Bacillati</taxon>
        <taxon>Actinomycetota</taxon>
        <taxon>Coriobacteriia</taxon>
        <taxon>Coriobacteriales</taxon>
        <taxon>Coriobacteriaceae</taxon>
        <taxon>Senegalimassilia</taxon>
    </lineage>
</organism>
<dbReference type="InterPro" id="IPR023214">
    <property type="entry name" value="HAD_sf"/>
</dbReference>
<keyword evidence="2" id="KW-1185">Reference proteome</keyword>
<dbReference type="InterPro" id="IPR036412">
    <property type="entry name" value="HAD-like_sf"/>
</dbReference>
<evidence type="ECO:0000313" key="2">
    <source>
        <dbReference type="Proteomes" id="UP000293345"/>
    </source>
</evidence>
<dbReference type="SFLD" id="SFLDS00003">
    <property type="entry name" value="Haloacid_Dehalogenase"/>
    <property type="match status" value="1"/>
</dbReference>
<dbReference type="NCBIfam" id="TIGR00099">
    <property type="entry name" value="Cof-subfamily"/>
    <property type="match status" value="1"/>
</dbReference>
<comment type="caution">
    <text evidence="1">The sequence shown here is derived from an EMBL/GenBank/DDBJ whole genome shotgun (WGS) entry which is preliminary data.</text>
</comment>
<dbReference type="GO" id="GO:0000287">
    <property type="term" value="F:magnesium ion binding"/>
    <property type="evidence" value="ECO:0007669"/>
    <property type="project" value="TreeGrafter"/>
</dbReference>
<dbReference type="InterPro" id="IPR006379">
    <property type="entry name" value="HAD-SF_hydro_IIB"/>
</dbReference>
<reference evidence="1 2" key="1">
    <citation type="submission" date="2019-01" db="EMBL/GenBank/DDBJ databases">
        <title>Senegalimassilia sp. nov. KGMB04484 isolated human feces.</title>
        <authorList>
            <person name="Han K.-I."/>
            <person name="Kim J.-S."/>
            <person name="Lee K.C."/>
            <person name="Suh M.K."/>
            <person name="Eom M.K."/>
            <person name="Lee J.H."/>
            <person name="Park S.-H."/>
            <person name="Kang S.W."/>
            <person name="Park J.-E."/>
            <person name="Oh B.S."/>
            <person name="Yu S.Y."/>
            <person name="Choi S.-H."/>
            <person name="Lee D.H."/>
            <person name="Yoon H."/>
            <person name="Kim B.-Y."/>
            <person name="Lee J.H."/>
            <person name="Lee J.-S."/>
        </authorList>
    </citation>
    <scope>NUCLEOTIDE SEQUENCE [LARGE SCALE GENOMIC DNA]</scope>
    <source>
        <strain evidence="1 2">KGMB04484</strain>
    </source>
</reference>
<evidence type="ECO:0000313" key="1">
    <source>
        <dbReference type="EMBL" id="RXZ54449.1"/>
    </source>
</evidence>